<keyword evidence="4" id="KW-1185">Reference proteome</keyword>
<reference evidence="3 4" key="1">
    <citation type="submission" date="2024-10" db="EMBL/GenBank/DDBJ databases">
        <title>Updated reference genomes for cyclostephanoid diatoms.</title>
        <authorList>
            <person name="Roberts W.R."/>
            <person name="Alverson A.J."/>
        </authorList>
    </citation>
    <scope>NUCLEOTIDE SEQUENCE [LARGE SCALE GENOMIC DNA]</scope>
    <source>
        <strain evidence="3 4">AJA010-31</strain>
    </source>
</reference>
<dbReference type="Proteomes" id="UP001530400">
    <property type="component" value="Unassembled WGS sequence"/>
</dbReference>
<dbReference type="InterPro" id="IPR050271">
    <property type="entry name" value="UDP-glycosyltransferase"/>
</dbReference>
<dbReference type="Gene3D" id="3.40.50.2000">
    <property type="entry name" value="Glycogen Phosphorylase B"/>
    <property type="match status" value="2"/>
</dbReference>
<dbReference type="PANTHER" id="PTHR48043:SF145">
    <property type="entry name" value="FI06409P-RELATED"/>
    <property type="match status" value="1"/>
</dbReference>
<comment type="caution">
    <text evidence="3">The sequence shown here is derived from an EMBL/GenBank/DDBJ whole genome shotgun (WGS) entry which is preliminary data.</text>
</comment>
<dbReference type="EMBL" id="JALLPJ020001186">
    <property type="protein sequence ID" value="KAL3774589.1"/>
    <property type="molecule type" value="Genomic_DNA"/>
</dbReference>
<dbReference type="CDD" id="cd03784">
    <property type="entry name" value="GT1_Gtf-like"/>
    <property type="match status" value="1"/>
</dbReference>
<evidence type="ECO:0000313" key="4">
    <source>
        <dbReference type="Proteomes" id="UP001530400"/>
    </source>
</evidence>
<accession>A0ABD3NF86</accession>
<name>A0ABD3NF86_9STRA</name>
<evidence type="ECO:0000256" key="1">
    <source>
        <dbReference type="ARBA" id="ARBA00022676"/>
    </source>
</evidence>
<sequence length="456" mass="50158">MISISESESIAEEKPSAKTACFIFPEASGHINSSLALSARLAKKGWKIHYLSAMVMKDVIEQTGATFDDERTVAPELCQGGLGYFAAYERLREEKCPGSKAWEGRAHLENHFLPMKLPGTIDWLRQKQPDVVLYCPICNRIVQIASRVLDIPHVAIVTIAGFGGFHKILSSELNQYNLDRSLFGEGSPLYYFGRDPDCAPYGMTLGKHTLVTTIPSLRDPIFDSIDKEDRLYMDKCGSRMHYIGPMLGEPGLSRASTHKAAFTEEEQRLLMEQSECVHRRRSQLHPNKQEDLVGIVKDAKNLGRRVVLVSLGTVVTSDRLAFGWKGTGLGGMPQVDILRLMDCSDLFVHHGGQNSVMEGGYAGIPMVVCPTFSDQPVNAAKLVKLKVALSVDRPTKSGRRAVKDYTAKVAKAVSAIFETQESFAAAALDLKREIALGGGEDTAEVTILEAIRCGVW</sequence>
<keyword evidence="2" id="KW-0808">Transferase</keyword>
<dbReference type="PANTHER" id="PTHR48043">
    <property type="entry name" value="EG:EG0003.4 PROTEIN-RELATED"/>
    <property type="match status" value="1"/>
</dbReference>
<dbReference type="InterPro" id="IPR002213">
    <property type="entry name" value="UDP_glucos_trans"/>
</dbReference>
<dbReference type="SUPFAM" id="SSF53756">
    <property type="entry name" value="UDP-Glycosyltransferase/glycogen phosphorylase"/>
    <property type="match status" value="1"/>
</dbReference>
<organism evidence="3 4">
    <name type="scientific">Cyclotella atomus</name>
    <dbReference type="NCBI Taxonomy" id="382360"/>
    <lineage>
        <taxon>Eukaryota</taxon>
        <taxon>Sar</taxon>
        <taxon>Stramenopiles</taxon>
        <taxon>Ochrophyta</taxon>
        <taxon>Bacillariophyta</taxon>
        <taxon>Coscinodiscophyceae</taxon>
        <taxon>Thalassiosirophycidae</taxon>
        <taxon>Stephanodiscales</taxon>
        <taxon>Stephanodiscaceae</taxon>
        <taxon>Cyclotella</taxon>
    </lineage>
</organism>
<proteinExistence type="predicted"/>
<evidence type="ECO:0000313" key="3">
    <source>
        <dbReference type="EMBL" id="KAL3774589.1"/>
    </source>
</evidence>
<gene>
    <name evidence="3" type="ORF">ACHAWO_006888</name>
</gene>
<dbReference type="Pfam" id="PF00201">
    <property type="entry name" value="UDPGT"/>
    <property type="match status" value="1"/>
</dbReference>
<protein>
    <submittedName>
        <fullName evidence="3">Uncharacterized protein</fullName>
    </submittedName>
</protein>
<dbReference type="GO" id="GO:0016757">
    <property type="term" value="F:glycosyltransferase activity"/>
    <property type="evidence" value="ECO:0007669"/>
    <property type="project" value="UniProtKB-KW"/>
</dbReference>
<evidence type="ECO:0000256" key="2">
    <source>
        <dbReference type="ARBA" id="ARBA00022679"/>
    </source>
</evidence>
<keyword evidence="1" id="KW-0328">Glycosyltransferase</keyword>
<dbReference type="AlphaFoldDB" id="A0ABD3NF86"/>